<dbReference type="PROSITE" id="PS00943">
    <property type="entry name" value="UBIA"/>
    <property type="match status" value="1"/>
</dbReference>
<evidence type="ECO:0000256" key="1">
    <source>
        <dbReference type="ARBA" id="ARBA00004019"/>
    </source>
</evidence>
<feature type="transmembrane region" description="Helical" evidence="13">
    <location>
        <begin position="133"/>
        <end position="152"/>
    </location>
</feature>
<evidence type="ECO:0000256" key="2">
    <source>
        <dbReference type="ARBA" id="ARBA00004651"/>
    </source>
</evidence>
<dbReference type="AlphaFoldDB" id="D6PC46"/>
<name>D6PC46_9ARCH</name>
<dbReference type="Pfam" id="PF01040">
    <property type="entry name" value="UbiA"/>
    <property type="match status" value="1"/>
</dbReference>
<keyword evidence="8 13" id="KW-1133">Transmembrane helix</keyword>
<feature type="transmembrane region" description="Helical" evidence="13">
    <location>
        <begin position="159"/>
        <end position="177"/>
    </location>
</feature>
<evidence type="ECO:0000256" key="8">
    <source>
        <dbReference type="ARBA" id="ARBA00022989"/>
    </source>
</evidence>
<feature type="transmembrane region" description="Helical" evidence="13">
    <location>
        <begin position="197"/>
        <end position="217"/>
    </location>
</feature>
<dbReference type="InterPro" id="IPR044878">
    <property type="entry name" value="UbiA_sf"/>
</dbReference>
<evidence type="ECO:0000256" key="12">
    <source>
        <dbReference type="ARBA" id="ARBA00042475"/>
    </source>
</evidence>
<dbReference type="PANTHER" id="PTHR43448">
    <property type="entry name" value="PROTOHEME IX FARNESYLTRANSFERASE, MITOCHONDRIAL"/>
    <property type="match status" value="1"/>
</dbReference>
<evidence type="ECO:0000256" key="3">
    <source>
        <dbReference type="ARBA" id="ARBA00004919"/>
    </source>
</evidence>
<accession>D6PC46</accession>
<feature type="transmembrane region" description="Helical" evidence="13">
    <location>
        <begin position="306"/>
        <end position="327"/>
    </location>
</feature>
<comment type="function">
    <text evidence="1 13">Converts heme B (protoheme IX) to heme O by substitution of the vinyl group on carbon 2 of heme B porphyrin ring with a hydroxyethyl farnesyl side group.</text>
</comment>
<dbReference type="CDD" id="cd13957">
    <property type="entry name" value="PT_UbiA_Cox10"/>
    <property type="match status" value="1"/>
</dbReference>
<organism evidence="14">
    <name type="scientific">uncultured archaeon MedDCM-OCT-S09-C50</name>
    <dbReference type="NCBI Taxonomy" id="743102"/>
    <lineage>
        <taxon>Archaea</taxon>
        <taxon>environmental samples</taxon>
    </lineage>
</organism>
<evidence type="ECO:0000256" key="9">
    <source>
        <dbReference type="ARBA" id="ARBA00023133"/>
    </source>
</evidence>
<comment type="similarity">
    <text evidence="4">In the C-terminal section; belongs to the UbiA prenyltransferase family. Protoheme IX farnesyltransferase subfamily.</text>
</comment>
<dbReference type="EMBL" id="GU942976">
    <property type="protein sequence ID" value="ADD93297.1"/>
    <property type="molecule type" value="Genomic_DNA"/>
</dbReference>
<comment type="subcellular location">
    <subcellularLocation>
        <location evidence="2 13">Cell membrane</location>
        <topology evidence="2 13">Multi-pass membrane protein</topology>
    </subcellularLocation>
</comment>
<protein>
    <recommendedName>
        <fullName evidence="11 13">Protoheme IX farnesyltransferase</fullName>
        <ecNumber evidence="13">2.5.1.141</ecNumber>
    </recommendedName>
    <alternativeName>
        <fullName evidence="12 13">Heme B farnesyltransferase</fullName>
    </alternativeName>
    <alternativeName>
        <fullName evidence="13">Heme O synthase</fullName>
    </alternativeName>
</protein>
<evidence type="ECO:0000313" key="14">
    <source>
        <dbReference type="EMBL" id="ADD93297.1"/>
    </source>
</evidence>
<evidence type="ECO:0000256" key="13">
    <source>
        <dbReference type="HAMAP-Rule" id="MF_00154"/>
    </source>
</evidence>
<feature type="transmembrane region" description="Helical" evidence="13">
    <location>
        <begin position="25"/>
        <end position="42"/>
    </location>
</feature>
<dbReference type="GO" id="GO:0048034">
    <property type="term" value="P:heme O biosynthetic process"/>
    <property type="evidence" value="ECO:0007669"/>
    <property type="project" value="UniProtKB-UniRule"/>
</dbReference>
<comment type="similarity">
    <text evidence="13">Belongs to the UbiA prenyltransferase family. Protoheme IX farnesyltransferase subfamily.</text>
</comment>
<dbReference type="Gene3D" id="1.10.357.140">
    <property type="entry name" value="UbiA prenyltransferase"/>
    <property type="match status" value="1"/>
</dbReference>
<reference evidence="14" key="1">
    <citation type="journal article" date="2010" name="ISME J.">
        <title>Metagenome of the Mediterranean deep chlorophyll maximum studied by direct and fosmid library 454 pyrosequencing.</title>
        <authorList>
            <person name="Ghai R."/>
            <person name="Martin-Cuadrado A.B."/>
            <person name="Molto A.G."/>
            <person name="Heredia I.G."/>
            <person name="Cabrera R."/>
            <person name="Martin J."/>
            <person name="Verdu M."/>
            <person name="Deschamps P."/>
            <person name="Moreira D."/>
            <person name="Lopez-Garcia P."/>
            <person name="Mira A."/>
            <person name="Rodriguez-Valera F."/>
        </authorList>
    </citation>
    <scope>NUCLEOTIDE SEQUENCE</scope>
</reference>
<dbReference type="UniPathway" id="UPA00834">
    <property type="reaction ID" value="UER00712"/>
</dbReference>
<dbReference type="EC" id="2.5.1.141" evidence="13"/>
<keyword evidence="9 13" id="KW-0350">Heme biosynthesis</keyword>
<dbReference type="InterPro" id="IPR006369">
    <property type="entry name" value="Protohaem_IX_farnesylTrfase"/>
</dbReference>
<dbReference type="NCBIfam" id="NF003349">
    <property type="entry name" value="PRK04375.1-2"/>
    <property type="match status" value="1"/>
</dbReference>
<evidence type="ECO:0000256" key="11">
    <source>
        <dbReference type="ARBA" id="ARBA00040810"/>
    </source>
</evidence>
<feature type="transmembrane region" description="Helical" evidence="13">
    <location>
        <begin position="106"/>
        <end position="127"/>
    </location>
</feature>
<evidence type="ECO:0000256" key="4">
    <source>
        <dbReference type="ARBA" id="ARBA00010223"/>
    </source>
</evidence>
<evidence type="ECO:0000256" key="5">
    <source>
        <dbReference type="ARBA" id="ARBA00022475"/>
    </source>
</evidence>
<keyword evidence="5 13" id="KW-1003">Cell membrane</keyword>
<comment type="miscellaneous">
    <text evidence="13">Carbon 2 of the heme B porphyrin ring is defined according to the Fischer nomenclature.</text>
</comment>
<dbReference type="GO" id="GO:0008495">
    <property type="term" value="F:protoheme IX farnesyltransferase activity"/>
    <property type="evidence" value="ECO:0007669"/>
    <property type="project" value="UniProtKB-UniRule"/>
</dbReference>
<evidence type="ECO:0000256" key="6">
    <source>
        <dbReference type="ARBA" id="ARBA00022679"/>
    </source>
</evidence>
<dbReference type="InterPro" id="IPR000537">
    <property type="entry name" value="UbiA_prenyltransferase"/>
</dbReference>
<sequence>MSEASTTQPPPHPGMLKVMTQLMKLRVIVLLQITAICAILVHDTFARYGVMDLERTWSQTVWVILVTVVGGTLSAGGSNAINMWYDADIDPHMRRTMNRPVPLGHATPRFALLFGSTIALLGSSLFLLVSVKAAFWSAFSVVFYVLVYSMWLKRRTPQNIVIGGIAGSTPPLIGWAAAAGDSIANLNMLDLGSPVPWMLFFLIFLWTPPHFWALALYRSGEYGKVNIPMMNEVKGAEHTVFQSKIYCVLLFLLGSVPCFWPDSGLPLLWAFVSGGLTLWYAKSVWSIDPHEPFDENGRMPKAAKSFFRSLFYLGWMFLSLVVISFIPPSFLGFLGPL</sequence>
<dbReference type="HAMAP" id="MF_00154">
    <property type="entry name" value="CyoE_CtaB"/>
    <property type="match status" value="1"/>
</dbReference>
<keyword evidence="10 13" id="KW-0472">Membrane</keyword>
<keyword evidence="6 13" id="KW-0808">Transferase</keyword>
<gene>
    <name evidence="13" type="primary">ctaB</name>
</gene>
<dbReference type="InterPro" id="IPR030470">
    <property type="entry name" value="UbiA_prenylTrfase_CS"/>
</dbReference>
<dbReference type="PANTHER" id="PTHR43448:SF7">
    <property type="entry name" value="4-HYDROXYBENZOATE SOLANESYLTRANSFERASE"/>
    <property type="match status" value="1"/>
</dbReference>
<evidence type="ECO:0000256" key="10">
    <source>
        <dbReference type="ARBA" id="ARBA00023136"/>
    </source>
</evidence>
<dbReference type="GO" id="GO:0005886">
    <property type="term" value="C:plasma membrane"/>
    <property type="evidence" value="ECO:0007669"/>
    <property type="project" value="UniProtKB-SubCell"/>
</dbReference>
<comment type="catalytic activity">
    <reaction evidence="13">
        <text>heme b + (2E,6E)-farnesyl diphosphate + H2O = Fe(II)-heme o + diphosphate</text>
        <dbReference type="Rhea" id="RHEA:28070"/>
        <dbReference type="ChEBI" id="CHEBI:15377"/>
        <dbReference type="ChEBI" id="CHEBI:33019"/>
        <dbReference type="ChEBI" id="CHEBI:60344"/>
        <dbReference type="ChEBI" id="CHEBI:60530"/>
        <dbReference type="ChEBI" id="CHEBI:175763"/>
        <dbReference type="EC" id="2.5.1.141"/>
    </reaction>
</comment>
<proteinExistence type="inferred from homology"/>
<dbReference type="NCBIfam" id="TIGR01473">
    <property type="entry name" value="cyoE_ctaB"/>
    <property type="match status" value="1"/>
</dbReference>
<comment type="pathway">
    <text evidence="3 13">Porphyrin-containing compound metabolism; heme O biosynthesis; heme O from protoheme: step 1/1.</text>
</comment>
<keyword evidence="7 13" id="KW-0812">Transmembrane</keyword>
<evidence type="ECO:0000256" key="7">
    <source>
        <dbReference type="ARBA" id="ARBA00022692"/>
    </source>
</evidence>
<feature type="transmembrane region" description="Helical" evidence="13">
    <location>
        <begin position="62"/>
        <end position="85"/>
    </location>
</feature>